<dbReference type="AlphaFoldDB" id="A0A9W2X3G9"/>
<evidence type="ECO:0000313" key="3">
    <source>
        <dbReference type="RefSeq" id="XP_054945984.1"/>
    </source>
</evidence>
<accession>A0A9W2X3G9</accession>
<organism evidence="2 3">
    <name type="scientific">Physeter macrocephalus</name>
    <name type="common">Sperm whale</name>
    <name type="synonym">Physeter catodon</name>
    <dbReference type="NCBI Taxonomy" id="9755"/>
    <lineage>
        <taxon>Eukaryota</taxon>
        <taxon>Metazoa</taxon>
        <taxon>Chordata</taxon>
        <taxon>Craniata</taxon>
        <taxon>Vertebrata</taxon>
        <taxon>Euteleostomi</taxon>
        <taxon>Mammalia</taxon>
        <taxon>Eutheria</taxon>
        <taxon>Laurasiatheria</taxon>
        <taxon>Artiodactyla</taxon>
        <taxon>Whippomorpha</taxon>
        <taxon>Cetacea</taxon>
        <taxon>Odontoceti</taxon>
        <taxon>Physeteridae</taxon>
        <taxon>Physeter</taxon>
    </lineage>
</organism>
<feature type="compositionally biased region" description="Polar residues" evidence="1">
    <location>
        <begin position="193"/>
        <end position="208"/>
    </location>
</feature>
<dbReference type="RefSeq" id="XP_054945984.1">
    <property type="nucleotide sequence ID" value="XM_055090009.1"/>
</dbReference>
<feature type="compositionally biased region" description="Basic and acidic residues" evidence="1">
    <location>
        <begin position="175"/>
        <end position="186"/>
    </location>
</feature>
<sequence>MCLARVESGGLVVGPQFVTVALRWDPVTRPSIRCTFTGSRWRVSCAGEERHATGTPALARFSRPPAVGDRRSCLGRCATQARGSSQGSGTASTRKRKPAVVFLATFLGLRFILCPQGCCLGLWQDLPETRGGEPSTAPMASGRPGRCRRPLVPMSVELSSWRRCHLLAGSSSGPEARKSEQDERRAGRLPRASQPSGSPQREASSQDTCSREKVLPAELGIYRFGKSHGSTKNNEMKTSLKMLISFQKSEARIALLLSTLAR</sequence>
<dbReference type="Proteomes" id="UP000248484">
    <property type="component" value="Chromosome 14"/>
</dbReference>
<protein>
    <submittedName>
        <fullName evidence="3">Uncharacterized protein isoform X2</fullName>
    </submittedName>
</protein>
<name>A0A9W2X3G9_PHYMC</name>
<feature type="region of interest" description="Disordered" evidence="1">
    <location>
        <begin position="169"/>
        <end position="210"/>
    </location>
</feature>
<keyword evidence="2" id="KW-1185">Reference proteome</keyword>
<dbReference type="GeneID" id="114487651"/>
<gene>
    <name evidence="3" type="primary">LOC114487651</name>
</gene>
<evidence type="ECO:0000256" key="1">
    <source>
        <dbReference type="SAM" id="MobiDB-lite"/>
    </source>
</evidence>
<evidence type="ECO:0000313" key="2">
    <source>
        <dbReference type="Proteomes" id="UP000248484"/>
    </source>
</evidence>
<proteinExistence type="predicted"/>
<reference evidence="3" key="1">
    <citation type="submission" date="2025-08" db="UniProtKB">
        <authorList>
            <consortium name="RefSeq"/>
        </authorList>
    </citation>
    <scope>IDENTIFICATION</scope>
    <source>
        <tissue evidence="3">Muscle</tissue>
    </source>
</reference>